<evidence type="ECO:0000313" key="2">
    <source>
        <dbReference type="EMBL" id="QCC50803.1"/>
    </source>
</evidence>
<dbReference type="GeneID" id="39847375"/>
<dbReference type="EMBL" id="CP031310">
    <property type="protein sequence ID" value="QCC50803.1"/>
    <property type="molecule type" value="Genomic_DNA"/>
</dbReference>
<organism evidence="2 3">
    <name type="scientific">Halapricum salinum</name>
    <dbReference type="NCBI Taxonomy" id="1457250"/>
    <lineage>
        <taxon>Archaea</taxon>
        <taxon>Methanobacteriati</taxon>
        <taxon>Methanobacteriota</taxon>
        <taxon>Stenosarchaea group</taxon>
        <taxon>Halobacteria</taxon>
        <taxon>Halobacteriales</taxon>
        <taxon>Haloarculaceae</taxon>
        <taxon>Halapricum</taxon>
    </lineage>
</organism>
<keyword evidence="1" id="KW-0175">Coiled coil</keyword>
<evidence type="ECO:0000313" key="3">
    <source>
        <dbReference type="Proteomes" id="UP000296706"/>
    </source>
</evidence>
<keyword evidence="3" id="KW-1185">Reference proteome</keyword>
<gene>
    <name evidence="2" type="ORF">DV733_05885</name>
</gene>
<dbReference type="Pfam" id="PF19111">
    <property type="entry name" value="DUF5798"/>
    <property type="match status" value="1"/>
</dbReference>
<dbReference type="InterPro" id="IPR043816">
    <property type="entry name" value="DUF5798"/>
</dbReference>
<sequence>MGLGGTAKKLQKVASLAEDSYQKMNELREQLSQLRNEVESTSKQVDGIERDLAEQRALLEALAEQQDLDVDSIIADANIEDIAADENESASDGTATAE</sequence>
<reference evidence="2 3" key="1">
    <citation type="journal article" date="2019" name="Nat. Commun.">
        <title>A new type of DNA phosphorothioation-based antiviral system in archaea.</title>
        <authorList>
            <person name="Xiong L."/>
            <person name="Liu S."/>
            <person name="Chen S."/>
            <person name="Xiao Y."/>
            <person name="Zhu B."/>
            <person name="Gao Y."/>
            <person name="Zhang Y."/>
            <person name="Chen B."/>
            <person name="Luo J."/>
            <person name="Deng Z."/>
            <person name="Chen X."/>
            <person name="Wang L."/>
            <person name="Chen S."/>
        </authorList>
    </citation>
    <scope>NUCLEOTIDE SEQUENCE [LARGE SCALE GENOMIC DNA]</scope>
    <source>
        <strain evidence="2 3">CBA1105</strain>
    </source>
</reference>
<proteinExistence type="predicted"/>
<dbReference type="RefSeq" id="WP_049994248.1">
    <property type="nucleotide sequence ID" value="NZ_CP031310.1"/>
</dbReference>
<protein>
    <submittedName>
        <fullName evidence="2">Uncharacterized protein</fullName>
    </submittedName>
</protein>
<accession>A0A4D6HA06</accession>
<dbReference type="KEGG" id="hsn:DV733_05885"/>
<dbReference type="Proteomes" id="UP000296706">
    <property type="component" value="Chromosome"/>
</dbReference>
<dbReference type="AlphaFoldDB" id="A0A4D6HA06"/>
<evidence type="ECO:0000256" key="1">
    <source>
        <dbReference type="SAM" id="Coils"/>
    </source>
</evidence>
<name>A0A4D6HA06_9EURY</name>
<feature type="coiled-coil region" evidence="1">
    <location>
        <begin position="10"/>
        <end position="65"/>
    </location>
</feature>
<dbReference type="OrthoDB" id="204612at2157"/>